<dbReference type="EMBL" id="BLXT01002201">
    <property type="protein sequence ID" value="GFN91951.1"/>
    <property type="molecule type" value="Genomic_DNA"/>
</dbReference>
<dbReference type="Proteomes" id="UP000735302">
    <property type="component" value="Unassembled WGS sequence"/>
</dbReference>
<organism evidence="1 2">
    <name type="scientific">Plakobranchus ocellatus</name>
    <dbReference type="NCBI Taxonomy" id="259542"/>
    <lineage>
        <taxon>Eukaryota</taxon>
        <taxon>Metazoa</taxon>
        <taxon>Spiralia</taxon>
        <taxon>Lophotrochozoa</taxon>
        <taxon>Mollusca</taxon>
        <taxon>Gastropoda</taxon>
        <taxon>Heterobranchia</taxon>
        <taxon>Euthyneura</taxon>
        <taxon>Panpulmonata</taxon>
        <taxon>Sacoglossa</taxon>
        <taxon>Placobranchoidea</taxon>
        <taxon>Plakobranchidae</taxon>
        <taxon>Plakobranchus</taxon>
    </lineage>
</organism>
<dbReference type="AlphaFoldDB" id="A0AAV3Z9P0"/>
<comment type="caution">
    <text evidence="1">The sequence shown here is derived from an EMBL/GenBank/DDBJ whole genome shotgun (WGS) entry which is preliminary data.</text>
</comment>
<sequence length="101" mass="11625">MGDYNVKVGNERIEHVWPSGIRTVNERGSRPIECRQINDFSITNIGIKTILDDSGFGKALAIEVEKIDYILIQKRFRNATKHQNHCREPTVIQIIFKSNKT</sequence>
<gene>
    <name evidence="1" type="ORF">PoB_001845700</name>
</gene>
<keyword evidence="2" id="KW-1185">Reference proteome</keyword>
<evidence type="ECO:0000313" key="2">
    <source>
        <dbReference type="Proteomes" id="UP000735302"/>
    </source>
</evidence>
<protein>
    <recommendedName>
        <fullName evidence="3">Endonuclease/exonuclease/phosphatase domain-containing protein</fullName>
    </recommendedName>
</protein>
<accession>A0AAV3Z9P0</accession>
<evidence type="ECO:0000313" key="1">
    <source>
        <dbReference type="EMBL" id="GFN91951.1"/>
    </source>
</evidence>
<reference evidence="1 2" key="1">
    <citation type="journal article" date="2021" name="Elife">
        <title>Chloroplast acquisition without the gene transfer in kleptoplastic sea slugs, Plakobranchus ocellatus.</title>
        <authorList>
            <person name="Maeda T."/>
            <person name="Takahashi S."/>
            <person name="Yoshida T."/>
            <person name="Shimamura S."/>
            <person name="Takaki Y."/>
            <person name="Nagai Y."/>
            <person name="Toyoda A."/>
            <person name="Suzuki Y."/>
            <person name="Arimoto A."/>
            <person name="Ishii H."/>
            <person name="Satoh N."/>
            <person name="Nishiyama T."/>
            <person name="Hasebe M."/>
            <person name="Maruyama T."/>
            <person name="Minagawa J."/>
            <person name="Obokata J."/>
            <person name="Shigenobu S."/>
        </authorList>
    </citation>
    <scope>NUCLEOTIDE SEQUENCE [LARGE SCALE GENOMIC DNA]</scope>
</reference>
<proteinExistence type="predicted"/>
<name>A0AAV3Z9P0_9GAST</name>
<evidence type="ECO:0008006" key="3">
    <source>
        <dbReference type="Google" id="ProtNLM"/>
    </source>
</evidence>